<evidence type="ECO:0000313" key="3">
    <source>
        <dbReference type="Proteomes" id="UP000266673"/>
    </source>
</evidence>
<keyword evidence="1" id="KW-1133">Transmembrane helix</keyword>
<name>A0A397W576_9GLOM</name>
<organism evidence="2 3">
    <name type="scientific">Gigaspora rosea</name>
    <dbReference type="NCBI Taxonomy" id="44941"/>
    <lineage>
        <taxon>Eukaryota</taxon>
        <taxon>Fungi</taxon>
        <taxon>Fungi incertae sedis</taxon>
        <taxon>Mucoromycota</taxon>
        <taxon>Glomeromycotina</taxon>
        <taxon>Glomeromycetes</taxon>
        <taxon>Diversisporales</taxon>
        <taxon>Gigasporaceae</taxon>
        <taxon>Gigaspora</taxon>
    </lineage>
</organism>
<evidence type="ECO:0000313" key="2">
    <source>
        <dbReference type="EMBL" id="RIB27433.1"/>
    </source>
</evidence>
<dbReference type="EMBL" id="QKWP01000098">
    <property type="protein sequence ID" value="RIB27433.1"/>
    <property type="molecule type" value="Genomic_DNA"/>
</dbReference>
<dbReference type="STRING" id="44941.A0A397W576"/>
<comment type="caution">
    <text evidence="2">The sequence shown here is derived from an EMBL/GenBank/DDBJ whole genome shotgun (WGS) entry which is preliminary data.</text>
</comment>
<feature type="transmembrane region" description="Helical" evidence="1">
    <location>
        <begin position="454"/>
        <end position="475"/>
    </location>
</feature>
<keyword evidence="3" id="KW-1185">Reference proteome</keyword>
<dbReference type="Proteomes" id="UP000266673">
    <property type="component" value="Unassembled WGS sequence"/>
</dbReference>
<reference evidence="2 3" key="1">
    <citation type="submission" date="2018-06" db="EMBL/GenBank/DDBJ databases">
        <title>Comparative genomics reveals the genomic features of Rhizophagus irregularis, R. cerebriforme, R. diaphanum and Gigaspora rosea, and their symbiotic lifestyle signature.</title>
        <authorList>
            <person name="Morin E."/>
            <person name="San Clemente H."/>
            <person name="Chen E.C.H."/>
            <person name="De La Providencia I."/>
            <person name="Hainaut M."/>
            <person name="Kuo A."/>
            <person name="Kohler A."/>
            <person name="Murat C."/>
            <person name="Tang N."/>
            <person name="Roy S."/>
            <person name="Loubradou J."/>
            <person name="Henrissat B."/>
            <person name="Grigoriev I.V."/>
            <person name="Corradi N."/>
            <person name="Roux C."/>
            <person name="Martin F.M."/>
        </authorList>
    </citation>
    <scope>NUCLEOTIDE SEQUENCE [LARGE SCALE GENOMIC DNA]</scope>
    <source>
        <strain evidence="2 3">DAOM 194757</strain>
    </source>
</reference>
<keyword evidence="1" id="KW-0812">Transmembrane</keyword>
<evidence type="ECO:0000256" key="1">
    <source>
        <dbReference type="SAM" id="Phobius"/>
    </source>
</evidence>
<protein>
    <submittedName>
        <fullName evidence="2">Uncharacterized protein</fullName>
    </submittedName>
</protein>
<sequence length="477" mass="53971">MTNRTFTSDNMLAAQFSENAGIYAIMLGYNKQKTPQSFILYQLTTPNITFTSLYCSVDLVFIGHSCIAYAKRTQTTVVPPNTTNSDTFYVRIRFLSSGTILSLDPMFPSNSGNLTDVRILPFGGYAVITRVYHGQNYNFTLDLYDEDGKLSKYDSPLKQTTANFDGAFGVLRNNSILVALNETTTSWQILLADLPPLSQYNKSDYGNIHVREAYPPTNFMYLPLNTNTINITFNVLISLSDANLVIYQKINNKFVLRQLINSKNCNNCITSGENITLNVLNCTFNDPGGHYFIQMDNNFVKSDVYNEPVLGIDKNMWNFQTNNITENTDNSGDIRGILRLTTFGSRYFQELNDSGKHDFFVTLIDQLIPMIPTEKGRLGFSYRHQHSSSNILISLLIHEAKDNEKLTAANIKDYLHQLIINKAFTVISMGNVTNFLDESYGFQQSQDIGKNHSALITIVIMTFIILLLLPFILNFKH</sequence>
<dbReference type="AlphaFoldDB" id="A0A397W576"/>
<gene>
    <name evidence="2" type="ORF">C2G38_1778006</name>
</gene>
<accession>A0A397W576</accession>
<keyword evidence="1" id="KW-0472">Membrane</keyword>
<proteinExistence type="predicted"/>